<evidence type="ECO:0000313" key="19">
    <source>
        <dbReference type="EMBL" id="URA09385.1"/>
    </source>
</evidence>
<dbReference type="GO" id="GO:0043137">
    <property type="term" value="P:DNA replication, removal of RNA primer"/>
    <property type="evidence" value="ECO:0007669"/>
    <property type="project" value="TreeGrafter"/>
</dbReference>
<gene>
    <name evidence="14" type="primary">rnhB</name>
    <name evidence="19" type="ORF">KDW03_07770</name>
</gene>
<dbReference type="GO" id="GO:0032299">
    <property type="term" value="C:ribonuclease H2 complex"/>
    <property type="evidence" value="ECO:0007669"/>
    <property type="project" value="TreeGrafter"/>
</dbReference>
<evidence type="ECO:0000256" key="7">
    <source>
        <dbReference type="ARBA" id="ARBA00019179"/>
    </source>
</evidence>
<dbReference type="InterPro" id="IPR024567">
    <property type="entry name" value="RNase_HII/HIII_dom"/>
</dbReference>
<evidence type="ECO:0000256" key="14">
    <source>
        <dbReference type="HAMAP-Rule" id="MF_00052"/>
    </source>
</evidence>
<keyword evidence="9 14" id="KW-0540">Nuclease</keyword>
<reference evidence="19" key="1">
    <citation type="submission" date="2021-04" db="EMBL/GenBank/DDBJ databases">
        <authorList>
            <person name="Postec A."/>
        </authorList>
    </citation>
    <scope>NUCLEOTIDE SEQUENCE</scope>
    <source>
        <strain evidence="19">F1F22</strain>
    </source>
</reference>
<dbReference type="EMBL" id="CP073355">
    <property type="protein sequence ID" value="URA09385.1"/>
    <property type="molecule type" value="Genomic_DNA"/>
</dbReference>
<dbReference type="Gene3D" id="3.30.420.10">
    <property type="entry name" value="Ribonuclease H-like superfamily/Ribonuclease H"/>
    <property type="match status" value="1"/>
</dbReference>
<dbReference type="InterPro" id="IPR001352">
    <property type="entry name" value="RNase_HII/HIII"/>
</dbReference>
<dbReference type="GO" id="GO:0004523">
    <property type="term" value="F:RNA-DNA hybrid ribonuclease activity"/>
    <property type="evidence" value="ECO:0007669"/>
    <property type="project" value="UniProtKB-UniRule"/>
</dbReference>
<evidence type="ECO:0000256" key="6">
    <source>
        <dbReference type="ARBA" id="ARBA00012180"/>
    </source>
</evidence>
<dbReference type="NCBIfam" id="NF000595">
    <property type="entry name" value="PRK00015.1-3"/>
    <property type="match status" value="1"/>
</dbReference>
<accession>A0AAX3BAX2</accession>
<evidence type="ECO:0000256" key="13">
    <source>
        <dbReference type="ARBA" id="ARBA00023211"/>
    </source>
</evidence>
<evidence type="ECO:0000313" key="20">
    <source>
        <dbReference type="Proteomes" id="UP001056539"/>
    </source>
</evidence>
<dbReference type="Proteomes" id="UP001056539">
    <property type="component" value="Chromosome"/>
</dbReference>
<evidence type="ECO:0000256" key="15">
    <source>
        <dbReference type="PROSITE-ProRule" id="PRU01319"/>
    </source>
</evidence>
<dbReference type="AlphaFoldDB" id="A0AAX3BAX2"/>
<protein>
    <recommendedName>
        <fullName evidence="7 14">Ribonuclease HII</fullName>
        <shortName evidence="14">RNase HII</shortName>
        <ecNumber evidence="6 14">3.1.26.4</ecNumber>
    </recommendedName>
</protein>
<evidence type="ECO:0000256" key="4">
    <source>
        <dbReference type="ARBA" id="ARBA00004496"/>
    </source>
</evidence>
<feature type="compositionally biased region" description="Basic and acidic residues" evidence="17">
    <location>
        <begin position="246"/>
        <end position="258"/>
    </location>
</feature>
<keyword evidence="12 14" id="KW-0378">Hydrolase</keyword>
<proteinExistence type="inferred from homology"/>
<keyword evidence="8 14" id="KW-0963">Cytoplasm</keyword>
<comment type="catalytic activity">
    <reaction evidence="1 14 15 16">
        <text>Endonucleolytic cleavage to 5'-phosphomonoester.</text>
        <dbReference type="EC" id="3.1.26.4"/>
    </reaction>
</comment>
<keyword evidence="13 14" id="KW-0464">Manganese</keyword>
<dbReference type="GO" id="GO:0006298">
    <property type="term" value="P:mismatch repair"/>
    <property type="evidence" value="ECO:0007669"/>
    <property type="project" value="TreeGrafter"/>
</dbReference>
<feature type="compositionally biased region" description="Basic and acidic residues" evidence="17">
    <location>
        <begin position="214"/>
        <end position="237"/>
    </location>
</feature>
<dbReference type="KEGG" id="taqu:KDW03_07770"/>
<dbReference type="PANTHER" id="PTHR10954">
    <property type="entry name" value="RIBONUCLEASE H2 SUBUNIT A"/>
    <property type="match status" value="1"/>
</dbReference>
<comment type="cofactor">
    <cofactor evidence="2">
        <name>Mg(2+)</name>
        <dbReference type="ChEBI" id="CHEBI:18420"/>
    </cofactor>
</comment>
<evidence type="ECO:0000256" key="1">
    <source>
        <dbReference type="ARBA" id="ARBA00000077"/>
    </source>
</evidence>
<dbReference type="RefSeq" id="WP_271434513.1">
    <property type="nucleotide sequence ID" value="NZ_CP073355.1"/>
</dbReference>
<dbReference type="GO" id="GO:0003723">
    <property type="term" value="F:RNA binding"/>
    <property type="evidence" value="ECO:0007669"/>
    <property type="project" value="UniProtKB-UniRule"/>
</dbReference>
<comment type="similarity">
    <text evidence="5 14 16">Belongs to the RNase HII family.</text>
</comment>
<feature type="binding site" evidence="14 15">
    <location>
        <position position="30"/>
    </location>
    <ligand>
        <name>a divalent metal cation</name>
        <dbReference type="ChEBI" id="CHEBI:60240"/>
    </ligand>
</feature>
<comment type="subcellular location">
    <subcellularLocation>
        <location evidence="4 14">Cytoplasm</location>
    </subcellularLocation>
</comment>
<reference evidence="19" key="2">
    <citation type="submission" date="2022-06" db="EMBL/GenBank/DDBJ databases">
        <title>Thermospira aquatica gen. nov., sp. nov.</title>
        <authorList>
            <person name="Ben Ali Gam Z."/>
            <person name="Labat M."/>
        </authorList>
    </citation>
    <scope>NUCLEOTIDE SEQUENCE</scope>
    <source>
        <strain evidence="19">F1F22</strain>
    </source>
</reference>
<name>A0AAX3BAX2_9SPIR</name>
<evidence type="ECO:0000256" key="8">
    <source>
        <dbReference type="ARBA" id="ARBA00022490"/>
    </source>
</evidence>
<dbReference type="PANTHER" id="PTHR10954:SF18">
    <property type="entry name" value="RIBONUCLEASE HII"/>
    <property type="match status" value="1"/>
</dbReference>
<dbReference type="GO" id="GO:0005737">
    <property type="term" value="C:cytoplasm"/>
    <property type="evidence" value="ECO:0007669"/>
    <property type="project" value="UniProtKB-SubCell"/>
</dbReference>
<keyword evidence="11 14" id="KW-0255">Endonuclease</keyword>
<evidence type="ECO:0000256" key="10">
    <source>
        <dbReference type="ARBA" id="ARBA00022723"/>
    </source>
</evidence>
<dbReference type="InterPro" id="IPR012337">
    <property type="entry name" value="RNaseH-like_sf"/>
</dbReference>
<dbReference type="HAMAP" id="MF_00052_B">
    <property type="entry name" value="RNase_HII_B"/>
    <property type="match status" value="1"/>
</dbReference>
<keyword evidence="10 14" id="KW-0479">Metal-binding</keyword>
<evidence type="ECO:0000256" key="17">
    <source>
        <dbReference type="SAM" id="MobiDB-lite"/>
    </source>
</evidence>
<comment type="function">
    <text evidence="3 14 16">Endonuclease that specifically degrades the RNA of RNA-DNA hybrids.</text>
</comment>
<feature type="region of interest" description="Disordered" evidence="17">
    <location>
        <begin position="214"/>
        <end position="270"/>
    </location>
</feature>
<dbReference type="Pfam" id="PF01351">
    <property type="entry name" value="RNase_HII"/>
    <property type="match status" value="1"/>
</dbReference>
<sequence length="270" mass="30741">MSRVPADVDLLLHERELYRQGYRFLAGIDEAGRGPLAGPVVATCVIVDMQKVPCIEGVYDSKALTERQRFLLYERICSEFLAWGVGVVDNTEIDRINIYQAARKAMGEALYACHHPYDAVLVDAMPLALEKPVLSLVKGDQRSFLIAAASIVAKVYRDRLMDELHAQYPYYGWDKNRGYPTKQHREAIIRYGLSPFHRLSFDCYGKGNPDKCPPDKIHVDEFDREDQTPAREEDTSVRGKIGGSFHSERNGYAEKLPDSRFVSRSHDREE</sequence>
<evidence type="ECO:0000259" key="18">
    <source>
        <dbReference type="PROSITE" id="PS51975"/>
    </source>
</evidence>
<evidence type="ECO:0000256" key="3">
    <source>
        <dbReference type="ARBA" id="ARBA00004065"/>
    </source>
</evidence>
<dbReference type="SUPFAM" id="SSF53098">
    <property type="entry name" value="Ribonuclease H-like"/>
    <property type="match status" value="1"/>
</dbReference>
<evidence type="ECO:0000256" key="16">
    <source>
        <dbReference type="RuleBase" id="RU003515"/>
    </source>
</evidence>
<evidence type="ECO:0000256" key="9">
    <source>
        <dbReference type="ARBA" id="ARBA00022722"/>
    </source>
</evidence>
<dbReference type="GO" id="GO:0030145">
    <property type="term" value="F:manganese ion binding"/>
    <property type="evidence" value="ECO:0007669"/>
    <property type="project" value="UniProtKB-UniRule"/>
</dbReference>
<evidence type="ECO:0000256" key="11">
    <source>
        <dbReference type="ARBA" id="ARBA00022759"/>
    </source>
</evidence>
<dbReference type="InterPro" id="IPR022898">
    <property type="entry name" value="RNase_HII"/>
</dbReference>
<feature type="binding site" evidence="14 15">
    <location>
        <position position="123"/>
    </location>
    <ligand>
        <name>a divalent metal cation</name>
        <dbReference type="ChEBI" id="CHEBI:60240"/>
    </ligand>
</feature>
<feature type="domain" description="RNase H type-2" evidence="18">
    <location>
        <begin position="23"/>
        <end position="213"/>
    </location>
</feature>
<evidence type="ECO:0000256" key="5">
    <source>
        <dbReference type="ARBA" id="ARBA00007383"/>
    </source>
</evidence>
<dbReference type="EC" id="3.1.26.4" evidence="6 14"/>
<feature type="binding site" evidence="14 15">
    <location>
        <position position="29"/>
    </location>
    <ligand>
        <name>a divalent metal cation</name>
        <dbReference type="ChEBI" id="CHEBI:60240"/>
    </ligand>
</feature>
<organism evidence="19 20">
    <name type="scientific">Thermospira aquatica</name>
    <dbReference type="NCBI Taxonomy" id="2828656"/>
    <lineage>
        <taxon>Bacteria</taxon>
        <taxon>Pseudomonadati</taxon>
        <taxon>Spirochaetota</taxon>
        <taxon>Spirochaetia</taxon>
        <taxon>Brevinematales</taxon>
        <taxon>Thermospiraceae</taxon>
        <taxon>Thermospira</taxon>
    </lineage>
</organism>
<dbReference type="PROSITE" id="PS51975">
    <property type="entry name" value="RNASE_H_2"/>
    <property type="match status" value="1"/>
</dbReference>
<comment type="cofactor">
    <cofactor evidence="14 15">
        <name>Mn(2+)</name>
        <dbReference type="ChEBI" id="CHEBI:29035"/>
    </cofactor>
    <cofactor evidence="14 15">
        <name>Mg(2+)</name>
        <dbReference type="ChEBI" id="CHEBI:18420"/>
    </cofactor>
    <text evidence="14 15">Manganese or magnesium. Binds 1 divalent metal ion per monomer in the absence of substrate. May bind a second metal ion after substrate binding.</text>
</comment>
<evidence type="ECO:0000256" key="12">
    <source>
        <dbReference type="ARBA" id="ARBA00022801"/>
    </source>
</evidence>
<dbReference type="CDD" id="cd07182">
    <property type="entry name" value="RNase_HII_bacteria_HII_like"/>
    <property type="match status" value="1"/>
</dbReference>
<keyword evidence="20" id="KW-1185">Reference proteome</keyword>
<evidence type="ECO:0000256" key="2">
    <source>
        <dbReference type="ARBA" id="ARBA00001946"/>
    </source>
</evidence>
<dbReference type="InterPro" id="IPR036397">
    <property type="entry name" value="RNaseH_sf"/>
</dbReference>